<dbReference type="EMBL" id="JBIMZQ010000024">
    <property type="protein sequence ID" value="KAL3664229.1"/>
    <property type="molecule type" value="Genomic_DNA"/>
</dbReference>
<evidence type="ECO:0000313" key="2">
    <source>
        <dbReference type="EMBL" id="KAL3664230.1"/>
    </source>
</evidence>
<gene>
    <name evidence="1" type="ORF">V7S43_010558</name>
    <name evidence="2" type="ORF">V7S43_010559</name>
</gene>
<name>A0ABD3FBG1_9STRA</name>
<reference evidence="2 3" key="1">
    <citation type="submission" date="2024-09" db="EMBL/GenBank/DDBJ databases">
        <title>Genome sequencing and assembly of Phytophthora oleae, isolate VK10A, causative agent of rot of olive drupes.</title>
        <authorList>
            <person name="Conti Taguali S."/>
            <person name="Riolo M."/>
            <person name="La Spada F."/>
            <person name="Cacciola S.O."/>
            <person name="Dionisio G."/>
        </authorList>
    </citation>
    <scope>NUCLEOTIDE SEQUENCE [LARGE SCALE GENOMIC DNA]</scope>
    <source>
        <strain evidence="2 3">VK10A</strain>
    </source>
</reference>
<evidence type="ECO:0000313" key="3">
    <source>
        <dbReference type="Proteomes" id="UP001632037"/>
    </source>
</evidence>
<keyword evidence="3" id="KW-1185">Reference proteome</keyword>
<sequence>MIGGEKILPTETVDFWLEKSDMLLTATNQIHVLVVLPEDVSGTEAARKTKLTSLEKLLKDSEASGELSVQGDF</sequence>
<proteinExistence type="predicted"/>
<dbReference type="EMBL" id="JBIMZQ010000024">
    <property type="protein sequence ID" value="KAL3664230.1"/>
    <property type="molecule type" value="Genomic_DNA"/>
</dbReference>
<evidence type="ECO:0000313" key="1">
    <source>
        <dbReference type="EMBL" id="KAL3664229.1"/>
    </source>
</evidence>
<organism evidence="2 3">
    <name type="scientific">Phytophthora oleae</name>
    <dbReference type="NCBI Taxonomy" id="2107226"/>
    <lineage>
        <taxon>Eukaryota</taxon>
        <taxon>Sar</taxon>
        <taxon>Stramenopiles</taxon>
        <taxon>Oomycota</taxon>
        <taxon>Peronosporomycetes</taxon>
        <taxon>Peronosporales</taxon>
        <taxon>Peronosporaceae</taxon>
        <taxon>Phytophthora</taxon>
    </lineage>
</organism>
<dbReference type="AlphaFoldDB" id="A0ABD3FBG1"/>
<protein>
    <submittedName>
        <fullName evidence="2">Uncharacterized protein</fullName>
    </submittedName>
</protein>
<comment type="caution">
    <text evidence="2">The sequence shown here is derived from an EMBL/GenBank/DDBJ whole genome shotgun (WGS) entry which is preliminary data.</text>
</comment>
<accession>A0ABD3FBG1</accession>
<dbReference type="Proteomes" id="UP001632037">
    <property type="component" value="Unassembled WGS sequence"/>
</dbReference>